<evidence type="ECO:0008006" key="3">
    <source>
        <dbReference type="Google" id="ProtNLM"/>
    </source>
</evidence>
<dbReference type="InterPro" id="IPR032276">
    <property type="entry name" value="DUF4836"/>
</dbReference>
<keyword evidence="2" id="KW-1185">Reference proteome</keyword>
<protein>
    <recommendedName>
        <fullName evidence="3">DUF4836 domain-containing protein</fullName>
    </recommendedName>
</protein>
<evidence type="ECO:0000313" key="2">
    <source>
        <dbReference type="Proteomes" id="UP000192796"/>
    </source>
</evidence>
<dbReference type="AlphaFoldDB" id="A0A1V9FRQ8"/>
<name>A0A1V9FRQ8_9BACT</name>
<dbReference type="STRING" id="1703345.A3860_04765"/>
<dbReference type="Proteomes" id="UP000192796">
    <property type="component" value="Unassembled WGS sequence"/>
</dbReference>
<evidence type="ECO:0000313" key="1">
    <source>
        <dbReference type="EMBL" id="OQP61034.1"/>
    </source>
</evidence>
<organism evidence="1 2">
    <name type="scientific">Niastella vici</name>
    <dbReference type="NCBI Taxonomy" id="1703345"/>
    <lineage>
        <taxon>Bacteria</taxon>
        <taxon>Pseudomonadati</taxon>
        <taxon>Bacteroidota</taxon>
        <taxon>Chitinophagia</taxon>
        <taxon>Chitinophagales</taxon>
        <taxon>Chitinophagaceae</taxon>
        <taxon>Niastella</taxon>
    </lineage>
</organism>
<dbReference type="EMBL" id="LVYD01000058">
    <property type="protein sequence ID" value="OQP61034.1"/>
    <property type="molecule type" value="Genomic_DNA"/>
</dbReference>
<dbReference type="Pfam" id="PF16120">
    <property type="entry name" value="DUF4836"/>
    <property type="match status" value="1"/>
</dbReference>
<proteinExistence type="predicted"/>
<reference evidence="1 2" key="1">
    <citation type="submission" date="2016-03" db="EMBL/GenBank/DDBJ databases">
        <title>Niastella vici sp. nov., isolated from farmland soil.</title>
        <authorList>
            <person name="Chen L."/>
            <person name="Wang D."/>
            <person name="Yang S."/>
            <person name="Wang G."/>
        </authorList>
    </citation>
    <scope>NUCLEOTIDE SEQUENCE [LARGE SCALE GENOMIC DNA]</scope>
    <source>
        <strain evidence="1 2">DJ57</strain>
    </source>
</reference>
<gene>
    <name evidence="1" type="ORF">A3860_04765</name>
</gene>
<sequence>MPTLPVSYLFEFDHNQTDDMQRNLIILLLLSVIITGIVSCSHDNKGMAVPNDASVAVLINTKTLTSKVSWQEIQQNEWFRNLYSRQNDSLGKQILDDPANSGIDITGDLAFFIKKEGRGGYMAFEGGVQNATAFEAFATKINKGGRVSKDGDVNILNTSHRSLVAWTNNRFIYIMDVPSPPIRPTDPIEGSSFTTDSLQKFAVELFDLPRKNNLLNDDRFVSLMKETGDIHYWVNAEQYYGSLSGYLSLISGLSVLFEGNAYGTAINFENGKIAFKSRAFYNTKLKEMLKQYAEGKVSETTINRIPSKNVVAVFAMKYPPAALKDLIKLAGVDGFVNGFLGREGSSIDEFVKANKGDVLLSVSDFEIKPQELTITDEDGNQQTIKQDDMPSANVLFATSVNDKPAFDKLINILQSRVQDFGPLASNVHFQLSNDWFAASNSPEQVNAFLKGGGTNQFPFASRISGHAFGGYINLQEVLKRVGPAFSDSNTKAALDASINMWQDIFMTSTGEKDDSYTGEAEINLVDKNTNSLKQLNKYLDAIQKIVHPINNQYNVRVPFSDPVTANLAALETVLHP</sequence>
<accession>A0A1V9FRQ8</accession>
<comment type="caution">
    <text evidence="1">The sequence shown here is derived from an EMBL/GenBank/DDBJ whole genome shotgun (WGS) entry which is preliminary data.</text>
</comment>